<organism evidence="2 3">
    <name type="scientific">Rhizophagus irregularis</name>
    <dbReference type="NCBI Taxonomy" id="588596"/>
    <lineage>
        <taxon>Eukaryota</taxon>
        <taxon>Fungi</taxon>
        <taxon>Fungi incertae sedis</taxon>
        <taxon>Mucoromycota</taxon>
        <taxon>Glomeromycotina</taxon>
        <taxon>Glomeromycetes</taxon>
        <taxon>Glomerales</taxon>
        <taxon>Glomeraceae</taxon>
        <taxon>Rhizophagus</taxon>
    </lineage>
</organism>
<feature type="domain" description="Protein kinase" evidence="1">
    <location>
        <begin position="1"/>
        <end position="165"/>
    </location>
</feature>
<dbReference type="Pfam" id="PF00069">
    <property type="entry name" value="Pkinase"/>
    <property type="match status" value="1"/>
</dbReference>
<dbReference type="PROSITE" id="PS50011">
    <property type="entry name" value="PROTEIN_KINASE_DOM"/>
    <property type="match status" value="1"/>
</dbReference>
<dbReference type="Proteomes" id="UP000233469">
    <property type="component" value="Unassembled WGS sequence"/>
</dbReference>
<dbReference type="GO" id="GO:0004672">
    <property type="term" value="F:protein kinase activity"/>
    <property type="evidence" value="ECO:0007669"/>
    <property type="project" value="InterPro"/>
</dbReference>
<accession>A0A2N1NC70</accession>
<dbReference type="Gene3D" id="1.10.510.10">
    <property type="entry name" value="Transferase(Phosphotransferase) domain 1"/>
    <property type="match status" value="1"/>
</dbReference>
<dbReference type="AlphaFoldDB" id="A0A2N1NC70"/>
<keyword evidence="2" id="KW-0808">Transferase</keyword>
<protein>
    <submittedName>
        <fullName evidence="2">Kinase-like protein</fullName>
    </submittedName>
</protein>
<reference evidence="2 3" key="2">
    <citation type="submission" date="2017-10" db="EMBL/GenBank/DDBJ databases">
        <title>Extensive intraspecific genome diversity in a model arbuscular mycorrhizal fungus.</title>
        <authorList>
            <person name="Chen E.C.H."/>
            <person name="Morin E."/>
            <person name="Baudet D."/>
            <person name="Noel J."/>
            <person name="Ndikumana S."/>
            <person name="Charron P."/>
            <person name="St-Onge C."/>
            <person name="Giorgi J."/>
            <person name="Grigoriev I.V."/>
            <person name="Roux C."/>
            <person name="Martin F.M."/>
            <person name="Corradi N."/>
        </authorList>
    </citation>
    <scope>NUCLEOTIDE SEQUENCE [LARGE SCALE GENOMIC DNA]</scope>
    <source>
        <strain evidence="2 3">C2</strain>
    </source>
</reference>
<dbReference type="SUPFAM" id="SSF56112">
    <property type="entry name" value="Protein kinase-like (PK-like)"/>
    <property type="match status" value="1"/>
</dbReference>
<keyword evidence="2" id="KW-0418">Kinase</keyword>
<dbReference type="GO" id="GO:0005524">
    <property type="term" value="F:ATP binding"/>
    <property type="evidence" value="ECO:0007669"/>
    <property type="project" value="InterPro"/>
</dbReference>
<evidence type="ECO:0000313" key="2">
    <source>
        <dbReference type="EMBL" id="PKK71424.1"/>
    </source>
</evidence>
<name>A0A2N1NC70_9GLOM</name>
<reference evidence="2 3" key="1">
    <citation type="submission" date="2016-04" db="EMBL/GenBank/DDBJ databases">
        <title>Genome analyses suggest a sexual origin of heterokaryosis in a supposedly ancient asexual fungus.</title>
        <authorList>
            <person name="Ropars J."/>
            <person name="Sedzielewska K."/>
            <person name="Noel J."/>
            <person name="Charron P."/>
            <person name="Farinelli L."/>
            <person name="Marton T."/>
            <person name="Kruger M."/>
            <person name="Pelin A."/>
            <person name="Brachmann A."/>
            <person name="Corradi N."/>
        </authorList>
    </citation>
    <scope>NUCLEOTIDE SEQUENCE [LARGE SCALE GENOMIC DNA]</scope>
    <source>
        <strain evidence="2 3">C2</strain>
    </source>
</reference>
<dbReference type="InterPro" id="IPR011009">
    <property type="entry name" value="Kinase-like_dom_sf"/>
</dbReference>
<dbReference type="InterPro" id="IPR000719">
    <property type="entry name" value="Prot_kinase_dom"/>
</dbReference>
<proteinExistence type="predicted"/>
<dbReference type="SMART" id="SM00220">
    <property type="entry name" value="S_TKc"/>
    <property type="match status" value="1"/>
</dbReference>
<dbReference type="PANTHER" id="PTHR24347">
    <property type="entry name" value="SERINE/THREONINE-PROTEIN KINASE"/>
    <property type="match status" value="1"/>
</dbReference>
<sequence>MLRELHDAKNIVQMIDAYPLQLIIVCECALYDLEIFLHHQNNIQRKEEKGNIIKDVVSGLSELQKHNIVHTELAPKNIMYFQEKDGYTESWKLIDFDTACVVGSYYSYYTKIQMNYSAPEVIKAYEKKIKIKADFAMDMFSFGLILYLLETGDFIKNSFFLLKVY</sequence>
<evidence type="ECO:0000259" key="1">
    <source>
        <dbReference type="PROSITE" id="PS50011"/>
    </source>
</evidence>
<dbReference type="EMBL" id="LLXL01000520">
    <property type="protein sequence ID" value="PKK71424.1"/>
    <property type="molecule type" value="Genomic_DNA"/>
</dbReference>
<gene>
    <name evidence="2" type="ORF">RhiirC2_427159</name>
</gene>
<comment type="caution">
    <text evidence="2">The sequence shown here is derived from an EMBL/GenBank/DDBJ whole genome shotgun (WGS) entry which is preliminary data.</text>
</comment>
<evidence type="ECO:0000313" key="3">
    <source>
        <dbReference type="Proteomes" id="UP000233469"/>
    </source>
</evidence>